<evidence type="ECO:0000313" key="2">
    <source>
        <dbReference type="Proteomes" id="UP000518266"/>
    </source>
</evidence>
<evidence type="ECO:0000313" key="1">
    <source>
        <dbReference type="EMBL" id="KAF3833515.1"/>
    </source>
</evidence>
<reference evidence="1 2" key="1">
    <citation type="submission" date="2020-03" db="EMBL/GenBank/DDBJ databases">
        <title>Dissostichus mawsoni Genome sequencing and assembly.</title>
        <authorList>
            <person name="Park H."/>
        </authorList>
    </citation>
    <scope>NUCLEOTIDE SEQUENCE [LARGE SCALE GENOMIC DNA]</scope>
    <source>
        <strain evidence="1">DM0001</strain>
        <tissue evidence="1">Muscle</tissue>
    </source>
</reference>
<dbReference type="Proteomes" id="UP000518266">
    <property type="component" value="Unassembled WGS sequence"/>
</dbReference>
<accession>A0A7J5X944</accession>
<protein>
    <submittedName>
        <fullName evidence="1">Uncharacterized protein</fullName>
    </submittedName>
</protein>
<proteinExistence type="predicted"/>
<sequence length="111" mass="12912">MDENMASLVLTESSHTGSKLDARLKVRLARLQWEKEEREREFQLRRELEIRKLDADTAFRMLRWRWVFPSLKLCGPGSERCGSVFSERCGSVFSERCGSVFSERCGSVFSE</sequence>
<name>A0A7J5X944_DISMA</name>
<comment type="caution">
    <text evidence="1">The sequence shown here is derived from an EMBL/GenBank/DDBJ whole genome shotgun (WGS) entry which is preliminary data.</text>
</comment>
<keyword evidence="2" id="KW-1185">Reference proteome</keyword>
<organism evidence="1 2">
    <name type="scientific">Dissostichus mawsoni</name>
    <name type="common">Antarctic cod</name>
    <dbReference type="NCBI Taxonomy" id="36200"/>
    <lineage>
        <taxon>Eukaryota</taxon>
        <taxon>Metazoa</taxon>
        <taxon>Chordata</taxon>
        <taxon>Craniata</taxon>
        <taxon>Vertebrata</taxon>
        <taxon>Euteleostomi</taxon>
        <taxon>Actinopterygii</taxon>
        <taxon>Neopterygii</taxon>
        <taxon>Teleostei</taxon>
        <taxon>Neoteleostei</taxon>
        <taxon>Acanthomorphata</taxon>
        <taxon>Eupercaria</taxon>
        <taxon>Perciformes</taxon>
        <taxon>Notothenioidei</taxon>
        <taxon>Nototheniidae</taxon>
        <taxon>Dissostichus</taxon>
    </lineage>
</organism>
<dbReference type="AlphaFoldDB" id="A0A7J5X944"/>
<gene>
    <name evidence="1" type="ORF">F7725_024719</name>
</gene>
<dbReference type="EMBL" id="JAAKFY010000026">
    <property type="protein sequence ID" value="KAF3833515.1"/>
    <property type="molecule type" value="Genomic_DNA"/>
</dbReference>